<accession>A0AAU9CRF2</accession>
<evidence type="ECO:0000313" key="1">
    <source>
        <dbReference type="EMBL" id="BDD10683.1"/>
    </source>
</evidence>
<name>A0AAU9CRF2_9BACT</name>
<protein>
    <submittedName>
        <fullName evidence="1">Uncharacterized protein</fullName>
    </submittedName>
</protein>
<dbReference type="Proteomes" id="UP001348817">
    <property type="component" value="Chromosome"/>
</dbReference>
<sequence length="31" mass="3401">MRALAGFAWTVRQLLALIIEEPFQISKALGG</sequence>
<gene>
    <name evidence="1" type="ORF">FUAX_31150</name>
</gene>
<organism evidence="1 2">
    <name type="scientific">Fulvitalea axinellae</name>
    <dbReference type="NCBI Taxonomy" id="1182444"/>
    <lineage>
        <taxon>Bacteria</taxon>
        <taxon>Pseudomonadati</taxon>
        <taxon>Bacteroidota</taxon>
        <taxon>Cytophagia</taxon>
        <taxon>Cytophagales</taxon>
        <taxon>Persicobacteraceae</taxon>
        <taxon>Fulvitalea</taxon>
    </lineage>
</organism>
<dbReference type="EMBL" id="AP025314">
    <property type="protein sequence ID" value="BDD10683.1"/>
    <property type="molecule type" value="Genomic_DNA"/>
</dbReference>
<reference evidence="1 2" key="1">
    <citation type="submission" date="2021-12" db="EMBL/GenBank/DDBJ databases">
        <title>Genome sequencing of bacteria with rrn-lacking chromosome and rrn-plasmid.</title>
        <authorList>
            <person name="Anda M."/>
            <person name="Iwasaki W."/>
        </authorList>
    </citation>
    <scope>NUCLEOTIDE SEQUENCE [LARGE SCALE GENOMIC DNA]</scope>
    <source>
        <strain evidence="1 2">DSM 100852</strain>
    </source>
</reference>
<dbReference type="KEGG" id="fax:FUAX_31150"/>
<evidence type="ECO:0000313" key="2">
    <source>
        <dbReference type="Proteomes" id="UP001348817"/>
    </source>
</evidence>
<keyword evidence="2" id="KW-1185">Reference proteome</keyword>
<proteinExistence type="predicted"/>
<dbReference type="AlphaFoldDB" id="A0AAU9CRF2"/>